<comment type="caution">
    <text evidence="2">The sequence shown here is derived from an EMBL/GenBank/DDBJ whole genome shotgun (WGS) entry which is preliminary data.</text>
</comment>
<reference evidence="2" key="2">
    <citation type="submission" date="2020-09" db="EMBL/GenBank/DDBJ databases">
        <authorList>
            <person name="Sun Q."/>
            <person name="Zhou Y."/>
        </authorList>
    </citation>
    <scope>NUCLEOTIDE SEQUENCE</scope>
    <source>
        <strain evidence="2">CGMCC 4.3508</strain>
    </source>
</reference>
<evidence type="ECO:0008006" key="4">
    <source>
        <dbReference type="Google" id="ProtNLM"/>
    </source>
</evidence>
<organism evidence="2 3">
    <name type="scientific">Nocardia jinanensis</name>
    <dbReference type="NCBI Taxonomy" id="382504"/>
    <lineage>
        <taxon>Bacteria</taxon>
        <taxon>Bacillati</taxon>
        <taxon>Actinomycetota</taxon>
        <taxon>Actinomycetes</taxon>
        <taxon>Mycobacteriales</taxon>
        <taxon>Nocardiaceae</taxon>
        <taxon>Nocardia</taxon>
    </lineage>
</organism>
<dbReference type="AlphaFoldDB" id="A0A917RYG5"/>
<dbReference type="EMBL" id="BMMH01000035">
    <property type="protein sequence ID" value="GGL44178.1"/>
    <property type="molecule type" value="Genomic_DNA"/>
</dbReference>
<feature type="compositionally biased region" description="Basic and acidic residues" evidence="1">
    <location>
        <begin position="13"/>
        <end position="41"/>
    </location>
</feature>
<evidence type="ECO:0000313" key="2">
    <source>
        <dbReference type="EMBL" id="GGL44178.1"/>
    </source>
</evidence>
<accession>A0A917RYG5</accession>
<proteinExistence type="predicted"/>
<protein>
    <recommendedName>
        <fullName evidence="4">Replication protein</fullName>
    </recommendedName>
</protein>
<gene>
    <name evidence="2" type="ORF">GCM10011588_68600</name>
</gene>
<feature type="compositionally biased region" description="Low complexity" evidence="1">
    <location>
        <begin position="226"/>
        <end position="237"/>
    </location>
</feature>
<keyword evidence="3" id="KW-1185">Reference proteome</keyword>
<feature type="region of interest" description="Disordered" evidence="1">
    <location>
        <begin position="216"/>
        <end position="260"/>
    </location>
</feature>
<sequence length="428" mass="48037">MHDRSQGNARPDSPGREHTRLCNDIPHSRADQARSRQDKPRAYRLSHAPVAALFAPPPLRLELSEDVYADVPSCWLSRERWVALSLALYDLMYRDLRATLRAPSVSRDTFEAWAIAESGCADTATGRNCRPSVRHLIKAITRSRRTVQRCRELAKILDLRQVVFRGRQRTKLERLESWAREDRHRGWTAVAALIDSPGYAHAVDNSAVESIRNQVFGAPPPRRGGSVSISSTSVVTTEKNVRKRRAPRDPDRKGRTKNSRSYAQEALLLAARTREDERFPGWLRRLGVKGLAGVLTPYALGGWHADDVFEAMEDVHRSGQRILTTPTNPHAYLAWLLKFTDIAAPPAAHDRAREDQIERERREQIRQEADQRRAEAMAAVPAGPDSPGRRAALAVAAAAGQHSISSTSRARSGERIALQERARQHWTG</sequence>
<feature type="compositionally biased region" description="Basic and acidic residues" evidence="1">
    <location>
        <begin position="411"/>
        <end position="428"/>
    </location>
</feature>
<evidence type="ECO:0000256" key="1">
    <source>
        <dbReference type="SAM" id="MobiDB-lite"/>
    </source>
</evidence>
<evidence type="ECO:0000313" key="3">
    <source>
        <dbReference type="Proteomes" id="UP000638263"/>
    </source>
</evidence>
<feature type="region of interest" description="Disordered" evidence="1">
    <location>
        <begin position="1"/>
        <end position="41"/>
    </location>
</feature>
<feature type="compositionally biased region" description="Basic and acidic residues" evidence="1">
    <location>
        <begin position="348"/>
        <end position="375"/>
    </location>
</feature>
<name>A0A917RYG5_9NOCA</name>
<reference evidence="2" key="1">
    <citation type="journal article" date="2014" name="Int. J. Syst. Evol. Microbiol.">
        <title>Complete genome sequence of Corynebacterium casei LMG S-19264T (=DSM 44701T), isolated from a smear-ripened cheese.</title>
        <authorList>
            <consortium name="US DOE Joint Genome Institute (JGI-PGF)"/>
            <person name="Walter F."/>
            <person name="Albersmeier A."/>
            <person name="Kalinowski J."/>
            <person name="Ruckert C."/>
        </authorList>
    </citation>
    <scope>NUCLEOTIDE SEQUENCE</scope>
    <source>
        <strain evidence="2">CGMCC 4.3508</strain>
    </source>
</reference>
<dbReference type="Proteomes" id="UP000638263">
    <property type="component" value="Unassembled WGS sequence"/>
</dbReference>
<feature type="region of interest" description="Disordered" evidence="1">
    <location>
        <begin position="347"/>
        <end position="428"/>
    </location>
</feature>